<evidence type="ECO:0000259" key="5">
    <source>
        <dbReference type="PROSITE" id="PS50937"/>
    </source>
</evidence>
<dbReference type="InterPro" id="IPR047057">
    <property type="entry name" value="MerR_fam"/>
</dbReference>
<dbReference type="KEGG" id="pect:BN1012_Phect2280"/>
<keyword evidence="3" id="KW-0238">DNA-binding</keyword>
<dbReference type="GO" id="GO:0003700">
    <property type="term" value="F:DNA-binding transcription factor activity"/>
    <property type="evidence" value="ECO:0007669"/>
    <property type="project" value="InterPro"/>
</dbReference>
<dbReference type="OrthoDB" id="9802944at2"/>
<keyword evidence="1" id="KW-0678">Repressor</keyword>
<dbReference type="Pfam" id="PF13411">
    <property type="entry name" value="MerR_1"/>
    <property type="match status" value="1"/>
</dbReference>
<dbReference type="SMART" id="SM00422">
    <property type="entry name" value="HTH_MERR"/>
    <property type="match status" value="1"/>
</dbReference>
<dbReference type="SUPFAM" id="SSF46955">
    <property type="entry name" value="Putative DNA-binding domain"/>
    <property type="match status" value="1"/>
</dbReference>
<dbReference type="AlphaFoldDB" id="X5M9Y3"/>
<evidence type="ECO:0000256" key="3">
    <source>
        <dbReference type="ARBA" id="ARBA00023125"/>
    </source>
</evidence>
<evidence type="ECO:0000313" key="7">
    <source>
        <dbReference type="Proteomes" id="UP000032160"/>
    </source>
</evidence>
<organism evidence="6 7">
    <name type="scientific">Candidatus Phaeomarinibacter ectocarpi</name>
    <dbReference type="NCBI Taxonomy" id="1458461"/>
    <lineage>
        <taxon>Bacteria</taxon>
        <taxon>Pseudomonadati</taxon>
        <taxon>Pseudomonadota</taxon>
        <taxon>Alphaproteobacteria</taxon>
        <taxon>Hyphomicrobiales</taxon>
        <taxon>Parvibaculaceae</taxon>
        <taxon>Candidatus Phaeomarinibacter</taxon>
    </lineage>
</organism>
<feature type="domain" description="HTH merR-type" evidence="5">
    <location>
        <begin position="1"/>
        <end position="70"/>
    </location>
</feature>
<dbReference type="Proteomes" id="UP000032160">
    <property type="component" value="Chromosome I"/>
</dbReference>
<dbReference type="InterPro" id="IPR000551">
    <property type="entry name" value="MerR-type_HTH_dom"/>
</dbReference>
<keyword evidence="2" id="KW-0805">Transcription regulation</keyword>
<dbReference type="PANTHER" id="PTHR30204">
    <property type="entry name" value="REDOX-CYCLING DRUG-SENSING TRANSCRIPTIONAL ACTIVATOR SOXR"/>
    <property type="match status" value="1"/>
</dbReference>
<evidence type="ECO:0000256" key="2">
    <source>
        <dbReference type="ARBA" id="ARBA00023015"/>
    </source>
</evidence>
<keyword evidence="4" id="KW-0804">Transcription</keyword>
<dbReference type="InterPro" id="IPR009061">
    <property type="entry name" value="DNA-bd_dom_put_sf"/>
</dbReference>
<dbReference type="PROSITE" id="PS50937">
    <property type="entry name" value="HTH_MERR_2"/>
    <property type="match status" value="1"/>
</dbReference>
<proteinExistence type="predicted"/>
<evidence type="ECO:0000313" key="6">
    <source>
        <dbReference type="EMBL" id="CDO60493.1"/>
    </source>
</evidence>
<dbReference type="STRING" id="1458461.BN1012_Phect2280"/>
<dbReference type="Gene3D" id="1.10.1660.10">
    <property type="match status" value="1"/>
</dbReference>
<dbReference type="HOGENOM" id="CLU_101710_0_0_5"/>
<dbReference type="GO" id="GO:0003677">
    <property type="term" value="F:DNA binding"/>
    <property type="evidence" value="ECO:0007669"/>
    <property type="project" value="UniProtKB-KW"/>
</dbReference>
<accession>X5M9Y3</accession>
<dbReference type="PANTHER" id="PTHR30204:SF69">
    <property type="entry name" value="MERR-FAMILY TRANSCRIPTIONAL REGULATOR"/>
    <property type="match status" value="1"/>
</dbReference>
<evidence type="ECO:0000256" key="1">
    <source>
        <dbReference type="ARBA" id="ARBA00022491"/>
    </source>
</evidence>
<gene>
    <name evidence="6" type="ORF">BN1012_Phect2280</name>
</gene>
<reference evidence="6 7" key="1">
    <citation type="journal article" date="2014" name="Front. Genet.">
        <title>Genome and metabolic network of "Candidatus Phaeomarinobacter ectocarpi" Ec32, a new candidate genus of Alphaproteobacteria frequently associated with brown algae.</title>
        <authorList>
            <person name="Dittami S.M."/>
            <person name="Barbeyron T."/>
            <person name="Boyen C."/>
            <person name="Cambefort J."/>
            <person name="Collet G."/>
            <person name="Delage L."/>
            <person name="Gobet A."/>
            <person name="Groisillier A."/>
            <person name="Leblanc C."/>
            <person name="Michel G."/>
            <person name="Scornet D."/>
            <person name="Siegel A."/>
            <person name="Tapia J.E."/>
            <person name="Tonon T."/>
        </authorList>
    </citation>
    <scope>NUCLEOTIDE SEQUENCE [LARGE SCALE GENOMIC DNA]</scope>
    <source>
        <strain evidence="6 7">Ec32</strain>
    </source>
</reference>
<keyword evidence="7" id="KW-1185">Reference proteome</keyword>
<evidence type="ECO:0000256" key="4">
    <source>
        <dbReference type="ARBA" id="ARBA00023163"/>
    </source>
</evidence>
<name>X5M9Y3_9HYPH</name>
<sequence length="237" mass="25996">MKMRDLEQATGVNRETIRVYFRHGLLPEPQRSKPNVADYDQAHVDGIRMIRRLHKEEGLTLPQIGRVLSGELSDASLGVGAFPHLEQMVAARLDQFDALVPLSSVLARNPNAPEDAAGLQEIGAIEMSTDTGTPMLSRTDADLVAIWGEMRAAGFTEENGFTTELLAFYVTSAKALGQTEVDRFLEAIEGKVRIEDAADMALEAINRMMTFFGHLRTKAVLKAFADAAVLPKKPDSD</sequence>
<dbReference type="EMBL" id="HG966617">
    <property type="protein sequence ID" value="CDO60493.1"/>
    <property type="molecule type" value="Genomic_DNA"/>
</dbReference>
<protein>
    <submittedName>
        <fullName evidence="6">Putative transcriptional regulator, MerR family</fullName>
    </submittedName>
</protein>